<dbReference type="OMA" id="FRYQSIR"/>
<reference evidence="2" key="1">
    <citation type="journal article" date="2011" name="Nat. Commun.">
        <title>Effector diversification within compartments of the Leptosphaeria maculans genome affected by Repeat-Induced Point mutations.</title>
        <authorList>
            <person name="Rouxel T."/>
            <person name="Grandaubert J."/>
            <person name="Hane J.K."/>
            <person name="Hoede C."/>
            <person name="van de Wouw A.P."/>
            <person name="Couloux A."/>
            <person name="Dominguez V."/>
            <person name="Anthouard V."/>
            <person name="Bally P."/>
            <person name="Bourras S."/>
            <person name="Cozijnsen A.J."/>
            <person name="Ciuffetti L.M."/>
            <person name="Degrave A."/>
            <person name="Dilmaghani A."/>
            <person name="Duret L."/>
            <person name="Fudal I."/>
            <person name="Goodwin S.B."/>
            <person name="Gout L."/>
            <person name="Glaser N."/>
            <person name="Linglin J."/>
            <person name="Kema G.H.J."/>
            <person name="Lapalu N."/>
            <person name="Lawrence C.B."/>
            <person name="May K."/>
            <person name="Meyer M."/>
            <person name="Ollivier B."/>
            <person name="Poulain J."/>
            <person name="Schoch C.L."/>
            <person name="Simon A."/>
            <person name="Spatafora J.W."/>
            <person name="Stachowiak A."/>
            <person name="Turgeon B.G."/>
            <person name="Tyler B.M."/>
            <person name="Vincent D."/>
            <person name="Weissenbach J."/>
            <person name="Amselem J."/>
            <person name="Quesneville H."/>
            <person name="Oliver R.P."/>
            <person name="Wincker P."/>
            <person name="Balesdent M.-H."/>
            <person name="Howlett B.J."/>
        </authorList>
    </citation>
    <scope>NUCLEOTIDE SEQUENCE [LARGE SCALE GENOMIC DNA]</scope>
    <source>
        <strain evidence="2">JN3 / isolate v23.1.3 / race Av1-4-5-6-7-8</strain>
    </source>
</reference>
<dbReference type="Gene3D" id="1.25.40.10">
    <property type="entry name" value="Tetratricopeptide repeat domain"/>
    <property type="match status" value="1"/>
</dbReference>
<dbReference type="OrthoDB" id="434695at2759"/>
<dbReference type="EMBL" id="FP929065">
    <property type="protein sequence ID" value="CBX91086.1"/>
    <property type="molecule type" value="Genomic_DNA"/>
</dbReference>
<protein>
    <submittedName>
        <fullName evidence="1">Uncharacterized protein</fullName>
    </submittedName>
</protein>
<dbReference type="eggNOG" id="ENOG502QSKI">
    <property type="taxonomic scope" value="Eukaryota"/>
</dbReference>
<dbReference type="GO" id="GO:0034044">
    <property type="term" value="C:exomer complex"/>
    <property type="evidence" value="ECO:0007669"/>
    <property type="project" value="UniProtKB-ARBA"/>
</dbReference>
<evidence type="ECO:0000313" key="2">
    <source>
        <dbReference type="Proteomes" id="UP000002668"/>
    </source>
</evidence>
<accession>E4ZIR5</accession>
<proteinExistence type="predicted"/>
<evidence type="ECO:0000313" key="1">
    <source>
        <dbReference type="EMBL" id="CBX91086.1"/>
    </source>
</evidence>
<dbReference type="PANTHER" id="PTHR31975:SF1">
    <property type="entry name" value="BUD SITE SELECTION PROTEIN 7-RELATED"/>
    <property type="match status" value="1"/>
</dbReference>
<dbReference type="HOGENOM" id="CLU_1195053_0_0_1"/>
<dbReference type="VEuPathDB" id="FungiDB:LEMA_P061200.1"/>
<dbReference type="GO" id="GO:0006893">
    <property type="term" value="P:Golgi to plasma membrane transport"/>
    <property type="evidence" value="ECO:0007669"/>
    <property type="project" value="TreeGrafter"/>
</dbReference>
<keyword evidence="2" id="KW-1185">Reference proteome</keyword>
<dbReference type="InterPro" id="IPR011990">
    <property type="entry name" value="TPR-like_helical_dom_sf"/>
</dbReference>
<gene>
    <name evidence="1" type="ORF">LEMA_P061200.1</name>
</gene>
<dbReference type="InParanoid" id="E4ZIR5"/>
<organism evidence="2">
    <name type="scientific">Leptosphaeria maculans (strain JN3 / isolate v23.1.3 / race Av1-4-5-6-7-8)</name>
    <name type="common">Blackleg fungus</name>
    <name type="synonym">Phoma lingam</name>
    <dbReference type="NCBI Taxonomy" id="985895"/>
    <lineage>
        <taxon>Eukaryota</taxon>
        <taxon>Fungi</taxon>
        <taxon>Dikarya</taxon>
        <taxon>Ascomycota</taxon>
        <taxon>Pezizomycotina</taxon>
        <taxon>Dothideomycetes</taxon>
        <taxon>Pleosporomycetidae</taxon>
        <taxon>Pleosporales</taxon>
        <taxon>Pleosporineae</taxon>
        <taxon>Leptosphaeriaceae</taxon>
        <taxon>Plenodomus</taxon>
        <taxon>Plenodomus lingam/Leptosphaeria maculans species complex</taxon>
    </lineage>
</organism>
<dbReference type="InterPro" id="IPR015374">
    <property type="entry name" value="ChAPs"/>
</dbReference>
<dbReference type="PANTHER" id="PTHR31975">
    <property type="entry name" value="BUD SITE SELECTION PROTEIN 7-RELATED"/>
    <property type="match status" value="1"/>
</dbReference>
<dbReference type="Proteomes" id="UP000002668">
    <property type="component" value="Genome"/>
</dbReference>
<dbReference type="Pfam" id="PF09295">
    <property type="entry name" value="ChAPs"/>
    <property type="match status" value="1"/>
</dbReference>
<dbReference type="STRING" id="985895.E4ZIR5"/>
<dbReference type="AlphaFoldDB" id="E4ZIR5"/>
<name>E4ZIR5_LEPMJ</name>
<sequence length="232" mass="26218">MVTAPAVPEIYEDELQSSVEARSESLQTLRELGPPDLVHLIKQPIKSTTKQVGVYHHVSGVDASSSASLAAYINTLTYSPHDKQHKVVSGLYCSCYNAFSRLDMRVQVFIPGTVESYCIDERGDKRVATDDLWLETYLCSVLRAYSYADDGSGDTIKKIVGVRRFNPITSTESEHKFLDAAERLFFQGWQLGSDPEIQLHPHYWSLHFRYQSIRKTTNPRPRNLIAIGPCIH</sequence>